<proteinExistence type="predicted"/>
<dbReference type="EMBL" id="UGRY01000006">
    <property type="protein sequence ID" value="SUD48967.1"/>
    <property type="molecule type" value="Genomic_DNA"/>
</dbReference>
<dbReference type="STRING" id="1406858.GCA_000710895_00903"/>
<sequence length="253" mass="26894">MPGGLAMAERAADRDGLTLDEVTVALGPVLPWWPAGLVVTARVQGGIVSSAGVSTLAAPEGAESFWLEPWVGRVEAGDGGWMRRRYAVARRVDSVATLLTVAGWEDAAVAGRLLRDRVLADGPADTGEMLGHRWIRRVRRSRPLRWSLRGVGAIADGPGVPPGLAGDTADRLDAWLTEIGQLLSNRASVEWNAAIARRTADFPATETTRTTWTLAALPELLAGVTLAEARLIVAGLDPDPDVLCHAPREVVHG</sequence>
<organism evidence="1 2">
    <name type="scientific">Nocardia otitidiscaviarum</name>
    <dbReference type="NCBI Taxonomy" id="1823"/>
    <lineage>
        <taxon>Bacteria</taxon>
        <taxon>Bacillati</taxon>
        <taxon>Actinomycetota</taxon>
        <taxon>Actinomycetes</taxon>
        <taxon>Mycobacteriales</taxon>
        <taxon>Nocardiaceae</taxon>
        <taxon>Nocardia</taxon>
    </lineage>
</organism>
<keyword evidence="2" id="KW-1185">Reference proteome</keyword>
<evidence type="ECO:0000313" key="1">
    <source>
        <dbReference type="EMBL" id="SUD48967.1"/>
    </source>
</evidence>
<accession>A0A379JK75</accession>
<gene>
    <name evidence="1" type="ORF">NCTC1934_06315</name>
</gene>
<protein>
    <submittedName>
        <fullName evidence="1">Uncharacterized protein</fullName>
    </submittedName>
</protein>
<name>A0A379JK75_9NOCA</name>
<dbReference type="AlphaFoldDB" id="A0A379JK75"/>
<reference evidence="1 2" key="1">
    <citation type="submission" date="2018-06" db="EMBL/GenBank/DDBJ databases">
        <authorList>
            <consortium name="Pathogen Informatics"/>
            <person name="Doyle S."/>
        </authorList>
    </citation>
    <scope>NUCLEOTIDE SEQUENCE [LARGE SCALE GENOMIC DNA]</scope>
    <source>
        <strain evidence="1 2">NCTC1934</strain>
    </source>
</reference>
<dbReference type="Proteomes" id="UP000255467">
    <property type="component" value="Unassembled WGS sequence"/>
</dbReference>
<evidence type="ECO:0000313" key="2">
    <source>
        <dbReference type="Proteomes" id="UP000255467"/>
    </source>
</evidence>